<dbReference type="SMART" id="SM00959">
    <property type="entry name" value="Rho_N"/>
    <property type="match status" value="1"/>
</dbReference>
<name>A0A7S0PPS8_9CHLO</name>
<feature type="compositionally biased region" description="Low complexity" evidence="1">
    <location>
        <begin position="237"/>
        <end position="253"/>
    </location>
</feature>
<accession>A0A7S0PPS8</accession>
<dbReference type="InterPro" id="IPR011112">
    <property type="entry name" value="Rho-like_N"/>
</dbReference>
<dbReference type="AlphaFoldDB" id="A0A7S0PPS8"/>
<evidence type="ECO:0000259" key="2">
    <source>
        <dbReference type="SMART" id="SM00959"/>
    </source>
</evidence>
<feature type="region of interest" description="Disordered" evidence="1">
    <location>
        <begin position="234"/>
        <end position="253"/>
    </location>
</feature>
<organism evidence="3">
    <name type="scientific">Ostreococcus mediterraneus</name>
    <dbReference type="NCBI Taxonomy" id="1486918"/>
    <lineage>
        <taxon>Eukaryota</taxon>
        <taxon>Viridiplantae</taxon>
        <taxon>Chlorophyta</taxon>
        <taxon>Mamiellophyceae</taxon>
        <taxon>Mamiellales</taxon>
        <taxon>Bathycoccaceae</taxon>
        <taxon>Ostreococcus</taxon>
    </lineage>
</organism>
<evidence type="ECO:0000313" key="3">
    <source>
        <dbReference type="EMBL" id="CAD8589484.1"/>
    </source>
</evidence>
<reference evidence="3" key="1">
    <citation type="submission" date="2021-01" db="EMBL/GenBank/DDBJ databases">
        <authorList>
            <person name="Corre E."/>
            <person name="Pelletier E."/>
            <person name="Niang G."/>
            <person name="Scheremetjew M."/>
            <person name="Finn R."/>
            <person name="Kale V."/>
            <person name="Holt S."/>
            <person name="Cochrane G."/>
            <person name="Meng A."/>
            <person name="Brown T."/>
            <person name="Cohen L."/>
        </authorList>
    </citation>
    <scope>NUCLEOTIDE SEQUENCE</scope>
    <source>
        <strain evidence="3">Clade-D-RCC2572</strain>
    </source>
</reference>
<dbReference type="EMBL" id="HBEW01008906">
    <property type="protein sequence ID" value="CAD8589484.1"/>
    <property type="molecule type" value="Transcribed_RNA"/>
</dbReference>
<evidence type="ECO:0000256" key="1">
    <source>
        <dbReference type="SAM" id="MobiDB-lite"/>
    </source>
</evidence>
<proteinExistence type="predicted"/>
<feature type="domain" description="Rho termination factor-like N-terminal" evidence="2">
    <location>
        <begin position="318"/>
        <end position="360"/>
    </location>
</feature>
<dbReference type="GO" id="GO:0006353">
    <property type="term" value="P:DNA-templated transcription termination"/>
    <property type="evidence" value="ECO:0007669"/>
    <property type="project" value="InterPro"/>
</dbReference>
<sequence length="361" mass="38990">MASTVTTTSRTATTSSSMRARVARGGWCARARVPRRVRGVDARGTMDVGNTFVDGVLGSVLVLAIAQSGSVLTARRREMGEARASASASFAEKEDEDGGDLNLRWTVASVVGCIPLFAWCSWLLPTISLGSWDDEDARGMGKQKALAFAGAYLLAYAAHGFNPSDSATWLVTLMCAAHIQIERTIALDKIDVDETPVIGTTQGEGKTLSDWASVDHHAPARSQKGKGMVLGLLNPRSQSSESTSTTTSITGSTPVRSAVNVGRALGQVSVAAKQFGASVREGQMQAEIEQEALRTQQALAQESQILSGELEDWDVRFRLRTMTKPQLLDIARQKGLKRFSKLTKPQLIARLEREVIEQDRK</sequence>
<protein>
    <recommendedName>
        <fullName evidence="2">Rho termination factor-like N-terminal domain-containing protein</fullName>
    </recommendedName>
</protein>
<gene>
    <name evidence="3" type="ORF">OMED0929_LOCUS7504</name>
</gene>